<protein>
    <submittedName>
        <fullName evidence="1">Uncharacterized protein</fullName>
    </submittedName>
</protein>
<dbReference type="EMBL" id="CM055740">
    <property type="protein sequence ID" value="KAJ8002675.1"/>
    <property type="molecule type" value="Genomic_DNA"/>
</dbReference>
<dbReference type="Proteomes" id="UP001157502">
    <property type="component" value="Chromosome 13"/>
</dbReference>
<name>A0ACC2GGR8_DALPE</name>
<evidence type="ECO:0000313" key="1">
    <source>
        <dbReference type="EMBL" id="KAJ8002675.1"/>
    </source>
</evidence>
<proteinExistence type="predicted"/>
<organism evidence="1 2">
    <name type="scientific">Dallia pectoralis</name>
    <name type="common">Alaska blackfish</name>
    <dbReference type="NCBI Taxonomy" id="75939"/>
    <lineage>
        <taxon>Eukaryota</taxon>
        <taxon>Metazoa</taxon>
        <taxon>Chordata</taxon>
        <taxon>Craniata</taxon>
        <taxon>Vertebrata</taxon>
        <taxon>Euteleostomi</taxon>
        <taxon>Actinopterygii</taxon>
        <taxon>Neopterygii</taxon>
        <taxon>Teleostei</taxon>
        <taxon>Protacanthopterygii</taxon>
        <taxon>Esociformes</taxon>
        <taxon>Umbridae</taxon>
        <taxon>Dallia</taxon>
    </lineage>
</organism>
<reference evidence="1" key="1">
    <citation type="submission" date="2021-05" db="EMBL/GenBank/DDBJ databases">
        <authorList>
            <person name="Pan Q."/>
            <person name="Jouanno E."/>
            <person name="Zahm M."/>
            <person name="Klopp C."/>
            <person name="Cabau C."/>
            <person name="Louis A."/>
            <person name="Berthelot C."/>
            <person name="Parey E."/>
            <person name="Roest Crollius H."/>
            <person name="Montfort J."/>
            <person name="Robinson-Rechavi M."/>
            <person name="Bouchez O."/>
            <person name="Lampietro C."/>
            <person name="Lopez Roques C."/>
            <person name="Donnadieu C."/>
            <person name="Postlethwait J."/>
            <person name="Bobe J."/>
            <person name="Dillon D."/>
            <person name="Chandos A."/>
            <person name="von Hippel F."/>
            <person name="Guiguen Y."/>
        </authorList>
    </citation>
    <scope>NUCLEOTIDE SEQUENCE</scope>
    <source>
        <strain evidence="1">YG-Jan2019</strain>
    </source>
</reference>
<sequence>MLYNSIAARVNGQLLYTTQLNESTTPKVCILGQNTYAQDGSPEKKSTLLLDVGQDSPTMFSSNRNETMMSRAITHRRLNDIHGPGLIHRLRARRYPRVWVIPACTPQMQKTSGVARNQCQQEDRVSYFVDSTGIVSPRVIFFQKCRAPRGHCVLFGGRVYPQVEEMVVYKSLTLSHRVRLFRTRT</sequence>
<comment type="caution">
    <text evidence="1">The sequence shown here is derived from an EMBL/GenBank/DDBJ whole genome shotgun (WGS) entry which is preliminary data.</text>
</comment>
<keyword evidence="2" id="KW-1185">Reference proteome</keyword>
<gene>
    <name evidence="1" type="ORF">DPEC_G00161350</name>
</gene>
<accession>A0ACC2GGR8</accession>
<evidence type="ECO:0000313" key="2">
    <source>
        <dbReference type="Proteomes" id="UP001157502"/>
    </source>
</evidence>